<organism evidence="2 3">
    <name type="scientific">Paraburkholderia caffeinilytica</name>
    <dbReference type="NCBI Taxonomy" id="1761016"/>
    <lineage>
        <taxon>Bacteria</taxon>
        <taxon>Pseudomonadati</taxon>
        <taxon>Pseudomonadota</taxon>
        <taxon>Betaproteobacteria</taxon>
        <taxon>Burkholderiales</taxon>
        <taxon>Burkholderiaceae</taxon>
        <taxon>Paraburkholderia</taxon>
    </lineage>
</organism>
<gene>
    <name evidence="2" type="ORF">GCM10011400_51820</name>
</gene>
<sequence length="429" mass="43680">MANLVETSQWEEGVYQLETSDPVVGGPDGIDNRQAKQLANRTAYLKAQQEAHAGAADPHPQYQTPAETQVLITAAINALVAAAPGALDTLKELADALGDDPNFATTMMNALALKAPLASPVFTGTPKVPTQAVGDNSLAAASTAFVNALVAAGVQSAGKIYGVNRPNLLPNGSGEFGDYGWDATSFGATLDGNAGGSLFQNAAAINAATVQDGSPFIAVGPNVNLAVSGDVSMSTATSGRGFIKVAFYDSTKTSLGSNFASTAVNFGTGFSSVQGTGVTPASCAYVKVFKIADTNVVAPIGGVRFRRIKLELGTTSSLYSDESSIASLAALFSYTIGTNGYFKLPSGLIVQWGSAGSNASGIASLTLPVAFPNALLVANCNYLLNGTGLGSVAQMSSNSTKSTLYGNVFITTNGVAVSNGVVWFIAIGN</sequence>
<dbReference type="InterPro" id="IPR054075">
    <property type="entry name" value="Gp53-like_C"/>
</dbReference>
<evidence type="ECO:0000259" key="1">
    <source>
        <dbReference type="Pfam" id="PF21882"/>
    </source>
</evidence>
<name>A0ABQ1N865_9BURK</name>
<dbReference type="RefSeq" id="WP_175172102.1">
    <property type="nucleotide sequence ID" value="NZ_BMHL01000010.1"/>
</dbReference>
<dbReference type="Proteomes" id="UP000602004">
    <property type="component" value="Unassembled WGS sequence"/>
</dbReference>
<dbReference type="EMBL" id="BMHL01000010">
    <property type="protein sequence ID" value="GGC57784.1"/>
    <property type="molecule type" value="Genomic_DNA"/>
</dbReference>
<evidence type="ECO:0000313" key="3">
    <source>
        <dbReference type="Proteomes" id="UP000602004"/>
    </source>
</evidence>
<proteinExistence type="predicted"/>
<dbReference type="Gene3D" id="2.60.120.260">
    <property type="entry name" value="Galactose-binding domain-like"/>
    <property type="match status" value="1"/>
</dbReference>
<evidence type="ECO:0000313" key="2">
    <source>
        <dbReference type="EMBL" id="GGC57784.1"/>
    </source>
</evidence>
<dbReference type="Gene3D" id="2.60.40.3940">
    <property type="match status" value="1"/>
</dbReference>
<keyword evidence="3" id="KW-1185">Reference proteome</keyword>
<comment type="caution">
    <text evidence="2">The sequence shown here is derived from an EMBL/GenBank/DDBJ whole genome shotgun (WGS) entry which is preliminary data.</text>
</comment>
<reference evidence="3" key="1">
    <citation type="journal article" date="2019" name="Int. J. Syst. Evol. Microbiol.">
        <title>The Global Catalogue of Microorganisms (GCM) 10K type strain sequencing project: providing services to taxonomists for standard genome sequencing and annotation.</title>
        <authorList>
            <consortium name="The Broad Institute Genomics Platform"/>
            <consortium name="The Broad Institute Genome Sequencing Center for Infectious Disease"/>
            <person name="Wu L."/>
            <person name="Ma J."/>
        </authorList>
    </citation>
    <scope>NUCLEOTIDE SEQUENCE [LARGE SCALE GENOMIC DNA]</scope>
    <source>
        <strain evidence="3">CGMCC 1.15103</strain>
    </source>
</reference>
<accession>A0ABQ1N865</accession>
<dbReference type="Pfam" id="PF21882">
    <property type="entry name" value="Gp53-like_C"/>
    <property type="match status" value="1"/>
</dbReference>
<protein>
    <recommendedName>
        <fullName evidence="1">Putative tail fiber protein gp53-like C-terminal domain-containing protein</fullName>
    </recommendedName>
</protein>
<feature type="domain" description="Putative tail fiber protein gp53-like C-terminal" evidence="1">
    <location>
        <begin position="343"/>
        <end position="429"/>
    </location>
</feature>